<gene>
    <name evidence="5" type="ORF">HLB23_38550</name>
</gene>
<dbReference type="GO" id="GO:0003677">
    <property type="term" value="F:DNA binding"/>
    <property type="evidence" value="ECO:0007669"/>
    <property type="project" value="UniProtKB-KW"/>
</dbReference>
<protein>
    <submittedName>
        <fullName evidence="5">Helix-turn-helix transcriptional regulator</fullName>
    </submittedName>
</protein>
<accession>A0A849CD19</accession>
<dbReference type="CDD" id="cd06170">
    <property type="entry name" value="LuxR_C_like"/>
    <property type="match status" value="1"/>
</dbReference>
<dbReference type="PRINTS" id="PR00038">
    <property type="entry name" value="HTHLUXR"/>
</dbReference>
<dbReference type="EMBL" id="JABELX010000026">
    <property type="protein sequence ID" value="NNH75688.1"/>
    <property type="molecule type" value="Genomic_DNA"/>
</dbReference>
<dbReference type="InterPro" id="IPR036388">
    <property type="entry name" value="WH-like_DNA-bd_sf"/>
</dbReference>
<dbReference type="PANTHER" id="PTHR44688">
    <property type="entry name" value="DNA-BINDING TRANSCRIPTIONAL ACTIVATOR DEVR_DOSR"/>
    <property type="match status" value="1"/>
</dbReference>
<evidence type="ECO:0000256" key="2">
    <source>
        <dbReference type="ARBA" id="ARBA00023125"/>
    </source>
</evidence>
<dbReference type="InterPro" id="IPR016032">
    <property type="entry name" value="Sig_transdc_resp-reg_C-effctor"/>
</dbReference>
<dbReference type="SUPFAM" id="SSF46894">
    <property type="entry name" value="C-terminal effector domain of the bipartite response regulators"/>
    <property type="match status" value="1"/>
</dbReference>
<evidence type="ECO:0000256" key="1">
    <source>
        <dbReference type="ARBA" id="ARBA00023015"/>
    </source>
</evidence>
<dbReference type="Gene3D" id="1.10.10.10">
    <property type="entry name" value="Winged helix-like DNA-binding domain superfamily/Winged helix DNA-binding domain"/>
    <property type="match status" value="1"/>
</dbReference>
<comment type="caution">
    <text evidence="5">The sequence shown here is derived from an EMBL/GenBank/DDBJ whole genome shotgun (WGS) entry which is preliminary data.</text>
</comment>
<dbReference type="Proteomes" id="UP000586827">
    <property type="component" value="Unassembled WGS sequence"/>
</dbReference>
<dbReference type="Pfam" id="PF00196">
    <property type="entry name" value="GerE"/>
    <property type="match status" value="1"/>
</dbReference>
<dbReference type="InterPro" id="IPR000792">
    <property type="entry name" value="Tscrpt_reg_LuxR_C"/>
</dbReference>
<reference evidence="5 6" key="1">
    <citation type="submission" date="2020-05" db="EMBL/GenBank/DDBJ databases">
        <title>MicrobeNet Type strains.</title>
        <authorList>
            <person name="Nicholson A.C."/>
        </authorList>
    </citation>
    <scope>NUCLEOTIDE SEQUENCE [LARGE SCALE GENOMIC DNA]</scope>
    <source>
        <strain evidence="5 6">JCM 3224</strain>
    </source>
</reference>
<organism evidence="5 6">
    <name type="scientific">Nocardia uniformis</name>
    <dbReference type="NCBI Taxonomy" id="53432"/>
    <lineage>
        <taxon>Bacteria</taxon>
        <taxon>Bacillati</taxon>
        <taxon>Actinomycetota</taxon>
        <taxon>Actinomycetes</taxon>
        <taxon>Mycobacteriales</taxon>
        <taxon>Nocardiaceae</taxon>
        <taxon>Nocardia</taxon>
    </lineage>
</organism>
<sequence>MPRAQELADRVERHISGGCTAKQLRELVLADLRRALPFEGYVFVLTDPVTRVGTSPMSDLPRLSWPRVPEYIRARYLTPVNRWDDLLGSGARSLLAATGGKPERSLIWREMLRDLGVIDTAAVAFGDRHGCWGYLELFRTGWPPFTSAETAALTALSGPVATGLREALGRTFTPPDPPVPPTGPATVILDPELRLRKPTAAAAAALLRLHPADESMPPVPNSIYNAGAALVAAEHELPIGPTWARVHLGDSRWVTVKANRTDGGDIAVTIAPSTTAERLDLFARAHALSARETEVLSLLAAGFDTHRMAAEMTISEHTVHDHVKAVLAKGGARTRTTVVSRALGIT</sequence>
<dbReference type="SMART" id="SM00421">
    <property type="entry name" value="HTH_LUXR"/>
    <property type="match status" value="1"/>
</dbReference>
<proteinExistence type="predicted"/>
<keyword evidence="6" id="KW-1185">Reference proteome</keyword>
<keyword evidence="3" id="KW-0804">Transcription</keyword>
<dbReference type="RefSeq" id="WP_157553559.1">
    <property type="nucleotide sequence ID" value="NZ_JABELX010000026.1"/>
</dbReference>
<name>A0A849CD19_9NOCA</name>
<dbReference type="PROSITE" id="PS50043">
    <property type="entry name" value="HTH_LUXR_2"/>
    <property type="match status" value="1"/>
</dbReference>
<evidence type="ECO:0000259" key="4">
    <source>
        <dbReference type="PROSITE" id="PS50043"/>
    </source>
</evidence>
<evidence type="ECO:0000313" key="6">
    <source>
        <dbReference type="Proteomes" id="UP000586827"/>
    </source>
</evidence>
<dbReference type="AlphaFoldDB" id="A0A849CD19"/>
<dbReference type="PANTHER" id="PTHR44688:SF16">
    <property type="entry name" value="DNA-BINDING TRANSCRIPTIONAL ACTIVATOR DEVR_DOSR"/>
    <property type="match status" value="1"/>
</dbReference>
<dbReference type="GO" id="GO:0006355">
    <property type="term" value="P:regulation of DNA-templated transcription"/>
    <property type="evidence" value="ECO:0007669"/>
    <property type="project" value="InterPro"/>
</dbReference>
<keyword evidence="1" id="KW-0805">Transcription regulation</keyword>
<feature type="domain" description="HTH luxR-type" evidence="4">
    <location>
        <begin position="281"/>
        <end position="346"/>
    </location>
</feature>
<keyword evidence="2" id="KW-0238">DNA-binding</keyword>
<evidence type="ECO:0000313" key="5">
    <source>
        <dbReference type="EMBL" id="NNH75688.1"/>
    </source>
</evidence>
<evidence type="ECO:0000256" key="3">
    <source>
        <dbReference type="ARBA" id="ARBA00023163"/>
    </source>
</evidence>